<reference evidence="1 2" key="1">
    <citation type="submission" date="2017-04" db="EMBL/GenBank/DDBJ databases">
        <title>Novel microbial lineages endemic to geothermal iron-oxide mats fill important gaps in the evolutionary history of Archaea.</title>
        <authorList>
            <person name="Jay Z.J."/>
            <person name="Beam J.P."/>
            <person name="Dlakic M."/>
            <person name="Rusch D.B."/>
            <person name="Kozubal M.A."/>
            <person name="Inskeep W.P."/>
        </authorList>
    </citation>
    <scope>NUCLEOTIDE SEQUENCE [LARGE SCALE GENOMIC DNA]</scope>
    <source>
        <strain evidence="1">OSP_D</strain>
    </source>
</reference>
<name>A0A2R6ADY4_9ARCH</name>
<proteinExistence type="predicted"/>
<dbReference type="AlphaFoldDB" id="A0A2R6ADY4"/>
<organism evidence="1 2">
    <name type="scientific">Candidatus Marsarchaeota G1 archaeon OSP_D</name>
    <dbReference type="NCBI Taxonomy" id="1978155"/>
    <lineage>
        <taxon>Archaea</taxon>
        <taxon>Candidatus Marsarchaeota</taxon>
        <taxon>Candidatus Marsarchaeota group 1</taxon>
    </lineage>
</organism>
<evidence type="ECO:0000313" key="1">
    <source>
        <dbReference type="EMBL" id="PSN84597.1"/>
    </source>
</evidence>
<evidence type="ECO:0000313" key="2">
    <source>
        <dbReference type="Proteomes" id="UP000240880"/>
    </source>
</evidence>
<protein>
    <submittedName>
        <fullName evidence="1">Uncharacterized protein</fullName>
    </submittedName>
</protein>
<accession>A0A2R6ADY4</accession>
<gene>
    <name evidence="1" type="ORF">B9Q01_00170</name>
</gene>
<dbReference type="EMBL" id="NEXC01000001">
    <property type="protein sequence ID" value="PSN84597.1"/>
    <property type="molecule type" value="Genomic_DNA"/>
</dbReference>
<comment type="caution">
    <text evidence="1">The sequence shown here is derived from an EMBL/GenBank/DDBJ whole genome shotgun (WGS) entry which is preliminary data.</text>
</comment>
<sequence length="179" mass="20523">MNKLFWQQYRTRSITEKHVSHNPSNDTYISQAGYVIEECIPANSKRILILGNDHFLLRETLRLLTAHAKLAQITLASNSADLEKTLLEISKIRRRKVNAVVCDFSQPPFKKAVFEHLIILNIYPPMFKRALDLPSLSFLAFFLKKPKAILSFTREMGYSVKGIVSNSWFLVIGKRGLSE</sequence>
<dbReference type="Proteomes" id="UP000240880">
    <property type="component" value="Unassembled WGS sequence"/>
</dbReference>